<keyword evidence="1" id="KW-0175">Coiled coil</keyword>
<gene>
    <name evidence="2" type="ORF">GOMPHAMPRED_000419</name>
</gene>
<dbReference type="EMBL" id="CAJPDQ010000001">
    <property type="protein sequence ID" value="CAF9903601.1"/>
    <property type="molecule type" value="Genomic_DNA"/>
</dbReference>
<sequence length="164" mass="18240">MAKIDYPPGSTLACDMAIKVVRDAWKNACARAGPNPSSHEHSIWLQQFAQQFGQIRAQMEALNNEITPLTEEIQVLRLQQQFQQKTALQQIRHGVHSQAIAAIGPFPATWTNAGSFTQHAGHNRLIQSSEMNVEIARKEAHLKQLFVQLSALCEVDLLKMMGAA</sequence>
<comment type="caution">
    <text evidence="2">The sequence shown here is derived from an EMBL/GenBank/DDBJ whole genome shotgun (WGS) entry which is preliminary data.</text>
</comment>
<dbReference type="Proteomes" id="UP000664169">
    <property type="component" value="Unassembled WGS sequence"/>
</dbReference>
<feature type="coiled-coil region" evidence="1">
    <location>
        <begin position="45"/>
        <end position="79"/>
    </location>
</feature>
<evidence type="ECO:0000256" key="1">
    <source>
        <dbReference type="SAM" id="Coils"/>
    </source>
</evidence>
<name>A0A8H3EB40_9LECA</name>
<reference evidence="2" key="1">
    <citation type="submission" date="2021-03" db="EMBL/GenBank/DDBJ databases">
        <authorList>
            <person name="Tagirdzhanova G."/>
        </authorList>
    </citation>
    <scope>NUCLEOTIDE SEQUENCE</scope>
</reference>
<evidence type="ECO:0000313" key="3">
    <source>
        <dbReference type="Proteomes" id="UP000664169"/>
    </source>
</evidence>
<organism evidence="2 3">
    <name type="scientific">Gomphillus americanus</name>
    <dbReference type="NCBI Taxonomy" id="1940652"/>
    <lineage>
        <taxon>Eukaryota</taxon>
        <taxon>Fungi</taxon>
        <taxon>Dikarya</taxon>
        <taxon>Ascomycota</taxon>
        <taxon>Pezizomycotina</taxon>
        <taxon>Lecanoromycetes</taxon>
        <taxon>OSLEUM clade</taxon>
        <taxon>Ostropomycetidae</taxon>
        <taxon>Ostropales</taxon>
        <taxon>Graphidaceae</taxon>
        <taxon>Gomphilloideae</taxon>
        <taxon>Gomphillus</taxon>
    </lineage>
</organism>
<proteinExistence type="predicted"/>
<accession>A0A8H3EB40</accession>
<protein>
    <submittedName>
        <fullName evidence="2">Uncharacterized protein</fullName>
    </submittedName>
</protein>
<evidence type="ECO:0000313" key="2">
    <source>
        <dbReference type="EMBL" id="CAF9903601.1"/>
    </source>
</evidence>
<dbReference type="AlphaFoldDB" id="A0A8H3EB40"/>
<dbReference type="OrthoDB" id="10652747at2759"/>
<keyword evidence="3" id="KW-1185">Reference proteome</keyword>